<dbReference type="Pfam" id="PF01466">
    <property type="entry name" value="Skp1"/>
    <property type="match status" value="1"/>
</dbReference>
<evidence type="ECO:0008006" key="8">
    <source>
        <dbReference type="Google" id="ProtNLM"/>
    </source>
</evidence>
<dbReference type="InterPro" id="IPR013187">
    <property type="entry name" value="F-box-assoc_dom_typ3"/>
</dbReference>
<dbReference type="Gene3D" id="3.30.710.10">
    <property type="entry name" value="Potassium Channel Kv1.1, Chain A"/>
    <property type="match status" value="1"/>
</dbReference>
<evidence type="ECO:0000256" key="1">
    <source>
        <dbReference type="ARBA" id="ARBA00004906"/>
    </source>
</evidence>
<comment type="pathway">
    <text evidence="1">Protein modification; protein ubiquitination.</text>
</comment>
<feature type="domain" description="F-box associated beta-propeller type 3" evidence="5">
    <location>
        <begin position="9"/>
        <end position="82"/>
    </location>
</feature>
<dbReference type="Pfam" id="PF08268">
    <property type="entry name" value="FBA_3"/>
    <property type="match status" value="1"/>
</dbReference>
<dbReference type="SMART" id="SM00512">
    <property type="entry name" value="Skp1"/>
    <property type="match status" value="1"/>
</dbReference>
<feature type="domain" description="SKP1 component dimerisation" evidence="4">
    <location>
        <begin position="197"/>
        <end position="239"/>
    </location>
</feature>
<dbReference type="SUPFAM" id="SSF81382">
    <property type="entry name" value="Skp1 dimerisation domain-like"/>
    <property type="match status" value="1"/>
</dbReference>
<accession>A0A9Q0F1Y2</accession>
<evidence type="ECO:0000259" key="5">
    <source>
        <dbReference type="Pfam" id="PF08268"/>
    </source>
</evidence>
<keyword evidence="7" id="KW-1185">Reference proteome</keyword>
<dbReference type="PANTHER" id="PTHR11165">
    <property type="entry name" value="SKP1"/>
    <property type="match status" value="1"/>
</dbReference>
<evidence type="ECO:0000313" key="6">
    <source>
        <dbReference type="EMBL" id="KAJ4822066.1"/>
    </source>
</evidence>
<dbReference type="InterPro" id="IPR036296">
    <property type="entry name" value="SKP1-like_dim_sf"/>
</dbReference>
<evidence type="ECO:0000256" key="3">
    <source>
        <dbReference type="ARBA" id="ARBA00022786"/>
    </source>
</evidence>
<dbReference type="GO" id="GO:0006511">
    <property type="term" value="P:ubiquitin-dependent protein catabolic process"/>
    <property type="evidence" value="ECO:0007669"/>
    <property type="project" value="InterPro"/>
</dbReference>
<dbReference type="InterPro" id="IPR016072">
    <property type="entry name" value="Skp1_comp_dimer"/>
</dbReference>
<evidence type="ECO:0000313" key="7">
    <source>
        <dbReference type="Proteomes" id="UP001141552"/>
    </source>
</evidence>
<dbReference type="InterPro" id="IPR011333">
    <property type="entry name" value="SKP1/BTB/POZ_sf"/>
</dbReference>
<dbReference type="OrthoDB" id="2342932at2759"/>
<dbReference type="Proteomes" id="UP001141552">
    <property type="component" value="Unassembled WGS sequence"/>
</dbReference>
<dbReference type="AlphaFoldDB" id="A0A9Q0F1Y2"/>
<proteinExistence type="inferred from homology"/>
<gene>
    <name evidence="6" type="ORF">Tsubulata_030102</name>
</gene>
<dbReference type="InterPro" id="IPR016897">
    <property type="entry name" value="SKP1"/>
</dbReference>
<dbReference type="GO" id="GO:0009867">
    <property type="term" value="P:jasmonic acid mediated signaling pathway"/>
    <property type="evidence" value="ECO:0007669"/>
    <property type="project" value="UniProtKB-ARBA"/>
</dbReference>
<name>A0A9Q0F1Y2_9ROSI</name>
<protein>
    <recommendedName>
        <fullName evidence="8">SKP1 component dimerisation domain-containing protein</fullName>
    </recommendedName>
</protein>
<organism evidence="6 7">
    <name type="scientific">Turnera subulata</name>
    <dbReference type="NCBI Taxonomy" id="218843"/>
    <lineage>
        <taxon>Eukaryota</taxon>
        <taxon>Viridiplantae</taxon>
        <taxon>Streptophyta</taxon>
        <taxon>Embryophyta</taxon>
        <taxon>Tracheophyta</taxon>
        <taxon>Spermatophyta</taxon>
        <taxon>Magnoliopsida</taxon>
        <taxon>eudicotyledons</taxon>
        <taxon>Gunneridae</taxon>
        <taxon>Pentapetalae</taxon>
        <taxon>rosids</taxon>
        <taxon>fabids</taxon>
        <taxon>Malpighiales</taxon>
        <taxon>Passifloraceae</taxon>
        <taxon>Turnera</taxon>
    </lineage>
</organism>
<sequence length="239" mass="27069">MILEKHELSEQLRIRNPTLEQVFYIPNPHKRNRVVWFGFAPTSGFYKLVCIYDSDVVGNGYGAEILVLGIEDKPSWKHRNNDHLMVCTADGVHHIAKIGTTKSWDYGSDLSLVYSDEWPVLVALANDELQIYIGVARISAGSTVLSKVIEYCKKHSRSGSTKEAEKELEAWDAEFVKADDYAALMFLMMAANFLDIQGLMDLAAQTLANMMKGKSPEEVRRMFNIKIDFTEEEEAAVRK</sequence>
<evidence type="ECO:0000256" key="2">
    <source>
        <dbReference type="ARBA" id="ARBA00009993"/>
    </source>
</evidence>
<dbReference type="EMBL" id="JAKUCV010007768">
    <property type="protein sequence ID" value="KAJ4822066.1"/>
    <property type="molecule type" value="Genomic_DNA"/>
</dbReference>
<comment type="caution">
    <text evidence="6">The sequence shown here is derived from an EMBL/GenBank/DDBJ whole genome shotgun (WGS) entry which is preliminary data.</text>
</comment>
<reference evidence="6" key="1">
    <citation type="submission" date="2022-02" db="EMBL/GenBank/DDBJ databases">
        <authorList>
            <person name="Henning P.M."/>
            <person name="McCubbin A.G."/>
            <person name="Shore J.S."/>
        </authorList>
    </citation>
    <scope>NUCLEOTIDE SEQUENCE</scope>
    <source>
        <strain evidence="6">F60SS</strain>
        <tissue evidence="6">Leaves</tissue>
    </source>
</reference>
<comment type="similarity">
    <text evidence="2">Belongs to the SKP1 family.</text>
</comment>
<evidence type="ECO:0000259" key="4">
    <source>
        <dbReference type="Pfam" id="PF01466"/>
    </source>
</evidence>
<keyword evidence="3" id="KW-0833">Ubl conjugation pathway</keyword>
<reference evidence="6" key="2">
    <citation type="journal article" date="2023" name="Plants (Basel)">
        <title>Annotation of the Turnera subulata (Passifloraceae) Draft Genome Reveals the S-Locus Evolved after the Divergence of Turneroideae from Passifloroideae in a Stepwise Manner.</title>
        <authorList>
            <person name="Henning P.M."/>
            <person name="Roalson E.H."/>
            <person name="Mir W."/>
            <person name="McCubbin A.G."/>
            <person name="Shore J.S."/>
        </authorList>
    </citation>
    <scope>NUCLEOTIDE SEQUENCE</scope>
    <source>
        <strain evidence="6">F60SS</strain>
    </source>
</reference>
<dbReference type="InterPro" id="IPR001232">
    <property type="entry name" value="SKP1-like"/>
</dbReference>